<sequence>MSKDNLELQIKKQMEKREIEPSRDLWSEIQQQGGKNRSSSKTGWFLGAACLIMVLGLSSILFFSGETSVDNSSKIAKEENKPSAPQQSVIPDHKDSPLAVEENKNEIIKNKGPEETKENIISPVPAIDQKLVSKEPVLDKKTINIPYPQTKIIAQADTVKAPVKKKKYVDPETLLFSVEHKDVIEKTKESKVATIDLNGR</sequence>
<evidence type="ECO:0000256" key="2">
    <source>
        <dbReference type="SAM" id="Phobius"/>
    </source>
</evidence>
<keyword evidence="2" id="KW-0812">Transmembrane</keyword>
<name>A0A316X291_9FLAO</name>
<dbReference type="AlphaFoldDB" id="A0A316X291"/>
<proteinExistence type="predicted"/>
<feature type="compositionally biased region" description="Basic and acidic residues" evidence="1">
    <location>
        <begin position="15"/>
        <end position="26"/>
    </location>
</feature>
<evidence type="ECO:0000256" key="1">
    <source>
        <dbReference type="SAM" id="MobiDB-lite"/>
    </source>
</evidence>
<organism evidence="3 4">
    <name type="scientific">Chryseobacterium phosphatilyticum</name>
    <dbReference type="NCBI Taxonomy" id="475075"/>
    <lineage>
        <taxon>Bacteria</taxon>
        <taxon>Pseudomonadati</taxon>
        <taxon>Bacteroidota</taxon>
        <taxon>Flavobacteriia</taxon>
        <taxon>Flavobacteriales</taxon>
        <taxon>Weeksellaceae</taxon>
        <taxon>Chryseobacterium group</taxon>
        <taxon>Chryseobacterium</taxon>
    </lineage>
</organism>
<keyword evidence="2" id="KW-0472">Membrane</keyword>
<feature type="region of interest" description="Disordered" evidence="1">
    <location>
        <begin position="73"/>
        <end position="93"/>
    </location>
</feature>
<feature type="compositionally biased region" description="Polar residues" evidence="1">
    <location>
        <begin position="28"/>
        <end position="40"/>
    </location>
</feature>
<dbReference type="EMBL" id="PPED02000005">
    <property type="protein sequence ID" value="PWN66866.1"/>
    <property type="molecule type" value="Genomic_DNA"/>
</dbReference>
<gene>
    <name evidence="3" type="ORF">C1631_019295</name>
</gene>
<feature type="region of interest" description="Disordered" evidence="1">
    <location>
        <begin position="15"/>
        <end position="40"/>
    </location>
</feature>
<comment type="caution">
    <text evidence="3">The sequence shown here is derived from an EMBL/GenBank/DDBJ whole genome shotgun (WGS) entry which is preliminary data.</text>
</comment>
<keyword evidence="4" id="KW-1185">Reference proteome</keyword>
<accession>A0A316X291</accession>
<dbReference type="Proteomes" id="UP000236594">
    <property type="component" value="Unassembled WGS sequence"/>
</dbReference>
<keyword evidence="2" id="KW-1133">Transmembrane helix</keyword>
<protein>
    <submittedName>
        <fullName evidence="3">Uncharacterized protein</fullName>
    </submittedName>
</protein>
<evidence type="ECO:0000313" key="3">
    <source>
        <dbReference type="EMBL" id="PWN66866.1"/>
    </source>
</evidence>
<reference evidence="3 4" key="1">
    <citation type="submission" date="2018-04" db="EMBL/GenBank/DDBJ databases">
        <title>Draft Genome Sequence of Phosphate-Solubilizing Chryseobacterium sp. ISE14 that is a Biocontrol and Plant Growth-Promoting Rhizobacterium Isolated from Cucumber.</title>
        <authorList>
            <person name="Jeong J.-J."/>
            <person name="Sang M.K."/>
            <person name="Choi I.-G."/>
            <person name="Kim K.D."/>
        </authorList>
    </citation>
    <scope>NUCLEOTIDE SEQUENCE [LARGE SCALE GENOMIC DNA]</scope>
    <source>
        <strain evidence="3 4">ISE14</strain>
    </source>
</reference>
<feature type="transmembrane region" description="Helical" evidence="2">
    <location>
        <begin position="44"/>
        <end position="63"/>
    </location>
</feature>
<evidence type="ECO:0000313" key="4">
    <source>
        <dbReference type="Proteomes" id="UP000236594"/>
    </source>
</evidence>